<dbReference type="EMBL" id="CP036266">
    <property type="protein sequence ID" value="QDT20261.1"/>
    <property type="molecule type" value="Genomic_DNA"/>
</dbReference>
<gene>
    <name evidence="1" type="ORF">HG66A1_20460</name>
</gene>
<keyword evidence="2" id="KW-1185">Reference proteome</keyword>
<reference evidence="1 2" key="1">
    <citation type="submission" date="2019-02" db="EMBL/GenBank/DDBJ databases">
        <title>Deep-cultivation of Planctomycetes and their phenomic and genomic characterization uncovers novel biology.</title>
        <authorList>
            <person name="Wiegand S."/>
            <person name="Jogler M."/>
            <person name="Boedeker C."/>
            <person name="Pinto D."/>
            <person name="Vollmers J."/>
            <person name="Rivas-Marin E."/>
            <person name="Kohn T."/>
            <person name="Peeters S.H."/>
            <person name="Heuer A."/>
            <person name="Rast P."/>
            <person name="Oberbeckmann S."/>
            <person name="Bunk B."/>
            <person name="Jeske O."/>
            <person name="Meyerdierks A."/>
            <person name="Storesund J.E."/>
            <person name="Kallscheuer N."/>
            <person name="Luecker S."/>
            <person name="Lage O.M."/>
            <person name="Pohl T."/>
            <person name="Merkel B.J."/>
            <person name="Hornburger P."/>
            <person name="Mueller R.-W."/>
            <person name="Bruemmer F."/>
            <person name="Labrenz M."/>
            <person name="Spormann A.M."/>
            <person name="Op den Camp H."/>
            <person name="Overmann J."/>
            <person name="Amann R."/>
            <person name="Jetten M.S.M."/>
            <person name="Mascher T."/>
            <person name="Medema M.H."/>
            <person name="Devos D.P."/>
            <person name="Kaster A.-K."/>
            <person name="Ovreas L."/>
            <person name="Rohde M."/>
            <person name="Galperin M.Y."/>
            <person name="Jogler C."/>
        </authorList>
    </citation>
    <scope>NUCLEOTIDE SEQUENCE [LARGE SCALE GENOMIC DNA]</scope>
    <source>
        <strain evidence="1 2">HG66A1</strain>
    </source>
</reference>
<dbReference type="Proteomes" id="UP000320421">
    <property type="component" value="Chromosome"/>
</dbReference>
<proteinExistence type="predicted"/>
<evidence type="ECO:0000313" key="2">
    <source>
        <dbReference type="Proteomes" id="UP000320421"/>
    </source>
</evidence>
<evidence type="ECO:0000313" key="1">
    <source>
        <dbReference type="EMBL" id="QDT20261.1"/>
    </source>
</evidence>
<protein>
    <submittedName>
        <fullName evidence="1">Uncharacterized protein</fullName>
    </submittedName>
</protein>
<accession>A0A517PLL5</accession>
<organism evidence="1 2">
    <name type="scientific">Gimesia chilikensis</name>
    <dbReference type="NCBI Taxonomy" id="2605989"/>
    <lineage>
        <taxon>Bacteria</taxon>
        <taxon>Pseudomonadati</taxon>
        <taxon>Planctomycetota</taxon>
        <taxon>Planctomycetia</taxon>
        <taxon>Planctomycetales</taxon>
        <taxon>Planctomycetaceae</taxon>
        <taxon>Gimesia</taxon>
    </lineage>
</organism>
<sequence length="77" mass="9207">MKVTHFALSQIRLPQEVQKHRVLQAIEYLRAHFPLKTVLRVIGLSHGRYREWKRVECGLDDLRRVLDRLYISSLPQK</sequence>
<dbReference type="AlphaFoldDB" id="A0A517PLL5"/>
<name>A0A517PLL5_9PLAN</name>